<feature type="compositionally biased region" description="Gly residues" evidence="1">
    <location>
        <begin position="285"/>
        <end position="309"/>
    </location>
</feature>
<evidence type="ECO:0000256" key="1">
    <source>
        <dbReference type="SAM" id="MobiDB-lite"/>
    </source>
</evidence>
<gene>
    <name evidence="2" type="ORF">UFOPK3609_02177</name>
</gene>
<dbReference type="EMBL" id="CAFBMQ010000441">
    <property type="protein sequence ID" value="CAB4935329.1"/>
    <property type="molecule type" value="Genomic_DNA"/>
</dbReference>
<organism evidence="2">
    <name type="scientific">freshwater metagenome</name>
    <dbReference type="NCBI Taxonomy" id="449393"/>
    <lineage>
        <taxon>unclassified sequences</taxon>
        <taxon>metagenomes</taxon>
        <taxon>ecological metagenomes</taxon>
    </lineage>
</organism>
<protein>
    <submittedName>
        <fullName evidence="2">Unannotated protein</fullName>
    </submittedName>
</protein>
<proteinExistence type="predicted"/>
<feature type="region of interest" description="Disordered" evidence="1">
    <location>
        <begin position="1"/>
        <end position="28"/>
    </location>
</feature>
<feature type="region of interest" description="Disordered" evidence="1">
    <location>
        <begin position="281"/>
        <end position="309"/>
    </location>
</feature>
<feature type="compositionally biased region" description="Basic and acidic residues" evidence="1">
    <location>
        <begin position="110"/>
        <end position="128"/>
    </location>
</feature>
<feature type="region of interest" description="Disordered" evidence="1">
    <location>
        <begin position="79"/>
        <end position="128"/>
    </location>
</feature>
<sequence length="309" mass="31291">MRAEPGQLGGQRGAHVHDDVGGLDQLGGAVGQHRAGVVPGEGGVARVQDAAGGQLGDHRDAVPLGQLRQVVRGTEPRHQLAHDQHRPLRGGQQLGQPGLEGGQRVGVGVRDQRPGQRGGVDRGQREVLRDGEVAGLAVGDRGQQHGVDLLGGPLGGHRLRGHGHLGGGAGEVPEVAVGQRVVDQRAGLHGGAARRAHDLHQRHVLGGGAGEGVEHRQLPHAVGGDHDAQAAAAGVGVGGVPGAELVGRAHPGRAVHREAVEQVEVEVARDAEQVLDAQLPQPGAQVGGEGDGGGALVRGTHGVNGGLDR</sequence>
<name>A0A6J7IWT9_9ZZZZ</name>
<dbReference type="AlphaFoldDB" id="A0A6J7IWT9"/>
<reference evidence="2" key="1">
    <citation type="submission" date="2020-05" db="EMBL/GenBank/DDBJ databases">
        <authorList>
            <person name="Chiriac C."/>
            <person name="Salcher M."/>
            <person name="Ghai R."/>
            <person name="Kavagutti S V."/>
        </authorList>
    </citation>
    <scope>NUCLEOTIDE SEQUENCE</scope>
</reference>
<evidence type="ECO:0000313" key="2">
    <source>
        <dbReference type="EMBL" id="CAB4935329.1"/>
    </source>
</evidence>
<accession>A0A6J7IWT9</accession>